<sequence>MALKMIAVDGANVQSLSFSRCFINLRLVPSRSLSFNFKTIKPPHRLGFCTSTAKRNPKRLKYSAPRFTKGDGLLYVEVDPSGADSWKLEPVVKLLKEGAVGVIPTDTVYVVVQTVTLSICISLCFSNKFVSFMQPLSILCHSFRDIDTYTLGFPRGNGQGSTNIFRVVKHCLPGPYTFILPASKELPKQCTRYGSTAKYATRKNVGVRMPDDTICQAILEKMGAPLISTSVKCLKEEEWIIDPVAIADIYESKGLDFIVAGGTRVADPSTIVDMTGDSPTIIRQGKGPKLDWMVVKEDQDSAMSVSAQAAA</sequence>
<evidence type="ECO:0000256" key="1">
    <source>
        <dbReference type="ARBA" id="ARBA00015492"/>
    </source>
</evidence>
<evidence type="ECO:0000313" key="4">
    <source>
        <dbReference type="Proteomes" id="UP000195402"/>
    </source>
</evidence>
<dbReference type="AlphaFoldDB" id="A0A200R450"/>
<reference evidence="3 4" key="1">
    <citation type="journal article" date="2017" name="Mol. Plant">
        <title>The Genome of Medicinal Plant Macleaya cordata Provides New Insights into Benzylisoquinoline Alkaloids Metabolism.</title>
        <authorList>
            <person name="Liu X."/>
            <person name="Liu Y."/>
            <person name="Huang P."/>
            <person name="Ma Y."/>
            <person name="Qing Z."/>
            <person name="Tang Q."/>
            <person name="Cao H."/>
            <person name="Cheng P."/>
            <person name="Zheng Y."/>
            <person name="Yuan Z."/>
            <person name="Zhou Y."/>
            <person name="Liu J."/>
            <person name="Tang Z."/>
            <person name="Zhuo Y."/>
            <person name="Zhang Y."/>
            <person name="Yu L."/>
            <person name="Huang J."/>
            <person name="Yang P."/>
            <person name="Peng Q."/>
            <person name="Zhang J."/>
            <person name="Jiang W."/>
            <person name="Zhang Z."/>
            <person name="Lin K."/>
            <person name="Ro D.K."/>
            <person name="Chen X."/>
            <person name="Xiong X."/>
            <person name="Shang Y."/>
            <person name="Huang S."/>
            <person name="Zeng J."/>
        </authorList>
    </citation>
    <scope>NUCLEOTIDE SEQUENCE [LARGE SCALE GENOMIC DNA]</scope>
    <source>
        <strain evidence="4">cv. BLH2017</strain>
        <tissue evidence="3">Root</tissue>
    </source>
</reference>
<dbReference type="PANTHER" id="PTHR42828:SF3">
    <property type="entry name" value="THREONYLCARBAMOYL-AMP SYNTHASE"/>
    <property type="match status" value="1"/>
</dbReference>
<dbReference type="Pfam" id="PF01300">
    <property type="entry name" value="Sua5_yciO_yrdC"/>
    <property type="match status" value="1"/>
</dbReference>
<dbReference type="STRING" id="56857.A0A200R450"/>
<gene>
    <name evidence="3" type="ORF">BVC80_1837g321</name>
</gene>
<organism evidence="3 4">
    <name type="scientific">Macleaya cordata</name>
    <name type="common">Five-seeded plume-poppy</name>
    <name type="synonym">Bocconia cordata</name>
    <dbReference type="NCBI Taxonomy" id="56857"/>
    <lineage>
        <taxon>Eukaryota</taxon>
        <taxon>Viridiplantae</taxon>
        <taxon>Streptophyta</taxon>
        <taxon>Embryophyta</taxon>
        <taxon>Tracheophyta</taxon>
        <taxon>Spermatophyta</taxon>
        <taxon>Magnoliopsida</taxon>
        <taxon>Ranunculales</taxon>
        <taxon>Papaveraceae</taxon>
        <taxon>Papaveroideae</taxon>
        <taxon>Macleaya</taxon>
    </lineage>
</organism>
<dbReference type="InParanoid" id="A0A200R450"/>
<dbReference type="Gene3D" id="3.90.870.10">
    <property type="entry name" value="DHBP synthase"/>
    <property type="match status" value="1"/>
</dbReference>
<dbReference type="FunCoup" id="A0A200R450">
    <property type="interactions" value="309"/>
</dbReference>
<dbReference type="OrthoDB" id="3648309at2759"/>
<dbReference type="InterPro" id="IPR006070">
    <property type="entry name" value="Sua5-like_dom"/>
</dbReference>
<feature type="domain" description="YrdC-like" evidence="2">
    <location>
        <begin position="85"/>
        <end position="287"/>
    </location>
</feature>
<accession>A0A200R450</accession>
<dbReference type="Proteomes" id="UP000195402">
    <property type="component" value="Unassembled WGS sequence"/>
</dbReference>
<evidence type="ECO:0000259" key="2">
    <source>
        <dbReference type="PROSITE" id="PS51163"/>
    </source>
</evidence>
<dbReference type="SUPFAM" id="SSF55821">
    <property type="entry name" value="YrdC/RibB"/>
    <property type="match status" value="1"/>
</dbReference>
<protein>
    <recommendedName>
        <fullName evidence="1">Threonylcarbamoyl-AMP synthase</fullName>
    </recommendedName>
</protein>
<dbReference type="InterPro" id="IPR052532">
    <property type="entry name" value="SUA5_domain"/>
</dbReference>
<evidence type="ECO:0000313" key="3">
    <source>
        <dbReference type="EMBL" id="OVA17496.1"/>
    </source>
</evidence>
<dbReference type="PROSITE" id="PS51163">
    <property type="entry name" value="YRDC"/>
    <property type="match status" value="1"/>
</dbReference>
<dbReference type="InterPro" id="IPR017945">
    <property type="entry name" value="DHBP_synth_RibB-like_a/b_dom"/>
</dbReference>
<dbReference type="EMBL" id="MVGT01000438">
    <property type="protein sequence ID" value="OVA17496.1"/>
    <property type="molecule type" value="Genomic_DNA"/>
</dbReference>
<keyword evidence="4" id="KW-1185">Reference proteome</keyword>
<name>A0A200R450_MACCD</name>
<comment type="caution">
    <text evidence="3">The sequence shown here is derived from an EMBL/GenBank/DDBJ whole genome shotgun (WGS) entry which is preliminary data.</text>
</comment>
<dbReference type="GO" id="GO:0003725">
    <property type="term" value="F:double-stranded RNA binding"/>
    <property type="evidence" value="ECO:0007669"/>
    <property type="project" value="InterPro"/>
</dbReference>
<dbReference type="PANTHER" id="PTHR42828">
    <property type="entry name" value="DHBP SYNTHASE RIBB-LIKE ALPHA/BETA DOMAIN-CONTAINING PROTEIN"/>
    <property type="match status" value="1"/>
</dbReference>
<proteinExistence type="predicted"/>
<dbReference type="OMA" id="PLTQGWE"/>